<keyword evidence="2" id="KW-1185">Reference proteome</keyword>
<reference evidence="1" key="1">
    <citation type="journal article" date="2015" name="ISME J.">
        <title>Draft Genome Sequence of Streptomyces incarnatus NRRL8089, which Produces the Nucleoside Antibiotic Sinefungin.</title>
        <authorList>
            <person name="Oshima K."/>
            <person name="Hattori M."/>
            <person name="Shimizu H."/>
            <person name="Fukuda K."/>
            <person name="Nemoto M."/>
            <person name="Inagaki K."/>
            <person name="Tamura T."/>
        </authorList>
    </citation>
    <scope>NUCLEOTIDE SEQUENCE</scope>
    <source>
        <strain evidence="1">FACHB-1375</strain>
    </source>
</reference>
<dbReference type="EMBL" id="JACJPW010000012">
    <property type="protein sequence ID" value="MBD2180768.1"/>
    <property type="molecule type" value="Genomic_DNA"/>
</dbReference>
<evidence type="ECO:0000313" key="2">
    <source>
        <dbReference type="Proteomes" id="UP000641646"/>
    </source>
</evidence>
<name>A0A926VCC0_9CYAN</name>
<comment type="caution">
    <text evidence="1">The sequence shown here is derived from an EMBL/GenBank/DDBJ whole genome shotgun (WGS) entry which is preliminary data.</text>
</comment>
<gene>
    <name evidence="1" type="ORF">H6G03_06570</name>
</gene>
<dbReference type="Proteomes" id="UP000641646">
    <property type="component" value="Unassembled WGS sequence"/>
</dbReference>
<protein>
    <submittedName>
        <fullName evidence="1">Uncharacterized protein</fullName>
    </submittedName>
</protein>
<dbReference type="RefSeq" id="WP_190463306.1">
    <property type="nucleotide sequence ID" value="NZ_JACJPW010000012.1"/>
</dbReference>
<reference evidence="1" key="2">
    <citation type="submission" date="2020-08" db="EMBL/GenBank/DDBJ databases">
        <authorList>
            <person name="Chen M."/>
            <person name="Teng W."/>
            <person name="Zhao L."/>
            <person name="Hu C."/>
            <person name="Zhou Y."/>
            <person name="Han B."/>
            <person name="Song L."/>
            <person name="Shu W."/>
        </authorList>
    </citation>
    <scope>NUCLEOTIDE SEQUENCE</scope>
    <source>
        <strain evidence="1">FACHB-1375</strain>
    </source>
</reference>
<organism evidence="1 2">
    <name type="scientific">Aerosakkonema funiforme FACHB-1375</name>
    <dbReference type="NCBI Taxonomy" id="2949571"/>
    <lineage>
        <taxon>Bacteria</taxon>
        <taxon>Bacillati</taxon>
        <taxon>Cyanobacteriota</taxon>
        <taxon>Cyanophyceae</taxon>
        <taxon>Oscillatoriophycideae</taxon>
        <taxon>Aerosakkonematales</taxon>
        <taxon>Aerosakkonemataceae</taxon>
        <taxon>Aerosakkonema</taxon>
    </lineage>
</organism>
<sequence>MQDASREALPYEVISQFAQAAGAVECHWRISDRSFSGYVAEVWFGDLKTAAEFAMVCSDRMGVICKIRATSDGPAKFYVSVPCL</sequence>
<evidence type="ECO:0000313" key="1">
    <source>
        <dbReference type="EMBL" id="MBD2180768.1"/>
    </source>
</evidence>
<dbReference type="AlphaFoldDB" id="A0A926VCC0"/>
<proteinExistence type="predicted"/>
<accession>A0A926VCC0</accession>